<protein>
    <submittedName>
        <fullName evidence="1">Uncharacterized protein</fullName>
    </submittedName>
</protein>
<evidence type="ECO:0000313" key="2">
    <source>
        <dbReference type="Proteomes" id="UP000729402"/>
    </source>
</evidence>
<organism evidence="1 2">
    <name type="scientific">Zizania palustris</name>
    <name type="common">Northern wild rice</name>
    <dbReference type="NCBI Taxonomy" id="103762"/>
    <lineage>
        <taxon>Eukaryota</taxon>
        <taxon>Viridiplantae</taxon>
        <taxon>Streptophyta</taxon>
        <taxon>Embryophyta</taxon>
        <taxon>Tracheophyta</taxon>
        <taxon>Spermatophyta</taxon>
        <taxon>Magnoliopsida</taxon>
        <taxon>Liliopsida</taxon>
        <taxon>Poales</taxon>
        <taxon>Poaceae</taxon>
        <taxon>BOP clade</taxon>
        <taxon>Oryzoideae</taxon>
        <taxon>Oryzeae</taxon>
        <taxon>Zizaniinae</taxon>
        <taxon>Zizania</taxon>
    </lineage>
</organism>
<accession>A0A8J5S609</accession>
<sequence length="90" mass="9744">MQVPLQLGGVSLLALPNFDSTHNFIAEEAEGQATLRLRPHGKMLVHVANGEHLSCLGMYRDASFQLSQAEFKADIDSSAPVLLARGRADL</sequence>
<dbReference type="OrthoDB" id="696591at2759"/>
<dbReference type="EMBL" id="JAAALK010000283">
    <property type="protein sequence ID" value="KAG8069536.1"/>
    <property type="molecule type" value="Genomic_DNA"/>
</dbReference>
<reference evidence="1" key="1">
    <citation type="journal article" date="2021" name="bioRxiv">
        <title>Whole Genome Assembly and Annotation of Northern Wild Rice, Zizania palustris L., Supports a Whole Genome Duplication in the Zizania Genus.</title>
        <authorList>
            <person name="Haas M."/>
            <person name="Kono T."/>
            <person name="Macchietto M."/>
            <person name="Millas R."/>
            <person name="McGilp L."/>
            <person name="Shao M."/>
            <person name="Duquette J."/>
            <person name="Hirsch C.N."/>
            <person name="Kimball J."/>
        </authorList>
    </citation>
    <scope>NUCLEOTIDE SEQUENCE</scope>
    <source>
        <tissue evidence="1">Fresh leaf tissue</tissue>
    </source>
</reference>
<evidence type="ECO:0000313" key="1">
    <source>
        <dbReference type="EMBL" id="KAG8069536.1"/>
    </source>
</evidence>
<reference evidence="1" key="2">
    <citation type="submission" date="2021-02" db="EMBL/GenBank/DDBJ databases">
        <authorList>
            <person name="Kimball J.A."/>
            <person name="Haas M.W."/>
            <person name="Macchietto M."/>
            <person name="Kono T."/>
            <person name="Duquette J."/>
            <person name="Shao M."/>
        </authorList>
    </citation>
    <scope>NUCLEOTIDE SEQUENCE</scope>
    <source>
        <tissue evidence="1">Fresh leaf tissue</tissue>
    </source>
</reference>
<comment type="caution">
    <text evidence="1">The sequence shown here is derived from an EMBL/GenBank/DDBJ whole genome shotgun (WGS) entry which is preliminary data.</text>
</comment>
<dbReference type="AlphaFoldDB" id="A0A8J5S609"/>
<name>A0A8J5S609_ZIZPA</name>
<gene>
    <name evidence="1" type="ORF">GUJ93_ZPchr0006g45221</name>
</gene>
<keyword evidence="2" id="KW-1185">Reference proteome</keyword>
<proteinExistence type="predicted"/>
<dbReference type="Proteomes" id="UP000729402">
    <property type="component" value="Unassembled WGS sequence"/>
</dbReference>